<evidence type="ECO:0000256" key="5">
    <source>
        <dbReference type="ARBA" id="ARBA00022596"/>
    </source>
</evidence>
<dbReference type="SUPFAM" id="SSF56762">
    <property type="entry name" value="HydB/Nqo4-like"/>
    <property type="match status" value="1"/>
</dbReference>
<keyword evidence="12" id="KW-1185">Reference proteome</keyword>
<dbReference type="GO" id="GO:0016151">
    <property type="term" value="F:nickel cation binding"/>
    <property type="evidence" value="ECO:0007669"/>
    <property type="project" value="InterPro"/>
</dbReference>
<gene>
    <name evidence="11" type="primary">hybC</name>
    <name evidence="11" type="ORF">GMST_07160</name>
</gene>
<feature type="binding site" evidence="9">
    <location>
        <position position="551"/>
    </location>
    <ligand>
        <name>Mg(2+)</name>
        <dbReference type="ChEBI" id="CHEBI:18420"/>
    </ligand>
</feature>
<organism evidence="11 12">
    <name type="scientific">Geomonas silvestris</name>
    <dbReference type="NCBI Taxonomy" id="2740184"/>
    <lineage>
        <taxon>Bacteria</taxon>
        <taxon>Pseudomonadati</taxon>
        <taxon>Thermodesulfobacteriota</taxon>
        <taxon>Desulfuromonadia</taxon>
        <taxon>Geobacterales</taxon>
        <taxon>Geobacteraceae</taxon>
        <taxon>Geomonas</taxon>
    </lineage>
</organism>
<reference evidence="12" key="1">
    <citation type="submission" date="2020-06" db="EMBL/GenBank/DDBJ databases">
        <title>Draft genomic sequence of Geomonas sp. Red330.</title>
        <authorList>
            <person name="Itoh H."/>
            <person name="Zhenxing X."/>
            <person name="Ushijima N."/>
            <person name="Masuda Y."/>
            <person name="Shiratori Y."/>
            <person name="Senoo K."/>
        </authorList>
    </citation>
    <scope>NUCLEOTIDE SEQUENCE [LARGE SCALE GENOMIC DNA]</scope>
    <source>
        <strain evidence="12">Red330</strain>
    </source>
</reference>
<feature type="binding site" evidence="9">
    <location>
        <position position="61"/>
    </location>
    <ligand>
        <name>Ni(2+)</name>
        <dbReference type="ChEBI" id="CHEBI:49786"/>
    </ligand>
</feature>
<comment type="subcellular location">
    <subcellularLocation>
        <location evidence="2">Periplasm</location>
    </subcellularLocation>
</comment>
<dbReference type="GO" id="GO:0008901">
    <property type="term" value="F:ferredoxin hydrogenase activity"/>
    <property type="evidence" value="ECO:0007669"/>
    <property type="project" value="InterPro"/>
</dbReference>
<feature type="binding site" evidence="9">
    <location>
        <position position="548"/>
    </location>
    <ligand>
        <name>Fe cation</name>
        <dbReference type="ChEBI" id="CHEBI:24875"/>
    </ligand>
</feature>
<keyword evidence="5 9" id="KW-0533">Nickel</keyword>
<proteinExistence type="inferred from homology"/>
<keyword evidence="8 10" id="KW-0560">Oxidoreductase</keyword>
<dbReference type="GO" id="GO:0042597">
    <property type="term" value="C:periplasmic space"/>
    <property type="evidence" value="ECO:0007669"/>
    <property type="project" value="UniProtKB-SubCell"/>
</dbReference>
<comment type="similarity">
    <text evidence="3 10">Belongs to the [NiFe]/[NiFeSe] hydrogenase large subunit family.</text>
</comment>
<evidence type="ECO:0000313" key="11">
    <source>
        <dbReference type="EMBL" id="GFO58391.1"/>
    </source>
</evidence>
<sequence length="566" mass="62443">MTTRITIDPVTRIEGHLRIDCEINGGKVSKAWSSGQMWRGIESIVQGKDPREVWLYTQRICGVCTTVHAIASVRSVENALGMEIPLNAQYIRNLMVAAHAIQDHLVHFYHLSALDWVDVTSALKADPKKTAALAQNSSSWPLHSTQVFSDAQQRLKAFADTGQMGIFTNGYWGHPAMRLSPEVNLLATTHYLQALEVQRKANMIVSILGGKTPHIQNLAVGGVANAINTDSPATLTMERLYYVKTLIDDLGKFINEVYFKDVCAIGAAYADWTAIGAGVKNYLAVPDLPIDGKGIACLLPGGYLPGGDFAKFHPIRSLQDEYFQKGVHESVKHSWYQGEWTRHPWEEETKPEYTDFQDNGKYSWVKAPTFYGQPAQVGPLANVLVMYAAGHEPTRKYTELALNTVGSQLGQKLSVDALHSTIGRHAARAVRAAVLYEALQSQWHNLIENIGTGDAKTFVRPEFPKGEVKGVGYHEAPRGVLSHWVVIKDAKVKNYQAVVPSTWNSGPRNGQDVPGPYEASLIGTPIADPQRPLEVLRTVHSFDPCLACAIHLTDTEHQEIVEVRAA</sequence>
<evidence type="ECO:0000256" key="4">
    <source>
        <dbReference type="ARBA" id="ARBA00011771"/>
    </source>
</evidence>
<accession>A0A6V8MEH3</accession>
<feature type="binding site" evidence="9">
    <location>
        <position position="545"/>
    </location>
    <ligand>
        <name>Ni(2+)</name>
        <dbReference type="ChEBI" id="CHEBI:49786"/>
    </ligand>
</feature>
<evidence type="ECO:0000313" key="12">
    <source>
        <dbReference type="Proteomes" id="UP000556026"/>
    </source>
</evidence>
<dbReference type="Proteomes" id="UP000556026">
    <property type="component" value="Unassembled WGS sequence"/>
</dbReference>
<keyword evidence="9" id="KW-0460">Magnesium</keyword>
<feature type="binding site" evidence="9">
    <location>
        <position position="64"/>
    </location>
    <ligand>
        <name>Fe cation</name>
        <dbReference type="ChEBI" id="CHEBI:24875"/>
    </ligand>
</feature>
<comment type="subunit">
    <text evidence="4">Heterodimer of a large and a small subunit.</text>
</comment>
<keyword evidence="6 9" id="KW-0479">Metal-binding</keyword>
<dbReference type="InterPro" id="IPR001501">
    <property type="entry name" value="Ni-dep_hyd_lsu"/>
</dbReference>
<dbReference type="PANTHER" id="PTHR42958:SF1">
    <property type="entry name" value="HYDROGENASE-2 LARGE CHAIN"/>
    <property type="match status" value="1"/>
</dbReference>
<feature type="binding site" evidence="9">
    <location>
        <position position="64"/>
    </location>
    <ligand>
        <name>Ni(2+)</name>
        <dbReference type="ChEBI" id="CHEBI:49786"/>
    </ligand>
</feature>
<dbReference type="InterPro" id="IPR018194">
    <property type="entry name" value="Ni-dep_hyd_lsu_Ni_BS"/>
</dbReference>
<evidence type="ECO:0000256" key="10">
    <source>
        <dbReference type="RuleBase" id="RU003896"/>
    </source>
</evidence>
<evidence type="ECO:0000256" key="8">
    <source>
        <dbReference type="ARBA" id="ARBA00023002"/>
    </source>
</evidence>
<comment type="cofactor">
    <cofactor evidence="1 9">
        <name>Ni(2+)</name>
        <dbReference type="ChEBI" id="CHEBI:49786"/>
    </cofactor>
</comment>
<protein>
    <submittedName>
        <fullName evidence="11">Hydrogenase 2 large subunit</fullName>
    </submittedName>
</protein>
<evidence type="ECO:0000256" key="6">
    <source>
        <dbReference type="ARBA" id="ARBA00022723"/>
    </source>
</evidence>
<dbReference type="PROSITE" id="PS00507">
    <property type="entry name" value="NI_HGENASE_L_1"/>
    <property type="match status" value="1"/>
</dbReference>
<evidence type="ECO:0000256" key="2">
    <source>
        <dbReference type="ARBA" id="ARBA00004418"/>
    </source>
</evidence>
<keyword evidence="7" id="KW-0574">Periplasm</keyword>
<comment type="caution">
    <text evidence="11">The sequence shown here is derived from an EMBL/GenBank/DDBJ whole genome shotgun (WGS) entry which is preliminary data.</text>
</comment>
<dbReference type="PROSITE" id="PS00508">
    <property type="entry name" value="NI_HGENASE_L_2"/>
    <property type="match status" value="1"/>
</dbReference>
<evidence type="ECO:0000256" key="9">
    <source>
        <dbReference type="PIRSR" id="PIRSR601501-1"/>
    </source>
</evidence>
<dbReference type="FunFam" id="1.10.645.10:FF:000002">
    <property type="entry name" value="Hydrogenase 2 large subunit"/>
    <property type="match status" value="1"/>
</dbReference>
<name>A0A6V8MEH3_9BACT</name>
<dbReference type="Gene3D" id="1.10.645.10">
    <property type="entry name" value="Cytochrome-c3 Hydrogenase, chain B"/>
    <property type="match status" value="1"/>
</dbReference>
<dbReference type="InterPro" id="IPR029014">
    <property type="entry name" value="NiFe-Hase_large"/>
</dbReference>
<comment type="cofactor">
    <cofactor evidence="9">
        <name>Fe cation</name>
        <dbReference type="ChEBI" id="CHEBI:24875"/>
    </cofactor>
</comment>
<dbReference type="RefSeq" id="WP_183353231.1">
    <property type="nucleotide sequence ID" value="NZ_BLXX01000001.1"/>
</dbReference>
<dbReference type="Pfam" id="PF00374">
    <property type="entry name" value="NiFeSe_Hases"/>
    <property type="match status" value="1"/>
</dbReference>
<feature type="binding site" evidence="9">
    <location>
        <position position="42"/>
    </location>
    <ligand>
        <name>Mg(2+)</name>
        <dbReference type="ChEBI" id="CHEBI:18420"/>
    </ligand>
</feature>
<evidence type="ECO:0000256" key="1">
    <source>
        <dbReference type="ARBA" id="ARBA00001967"/>
    </source>
</evidence>
<keyword evidence="9" id="KW-0408">Iron</keyword>
<dbReference type="InterPro" id="IPR050867">
    <property type="entry name" value="NiFe/NiFeSe_hydrgnase_LSU"/>
</dbReference>
<evidence type="ECO:0000256" key="7">
    <source>
        <dbReference type="ARBA" id="ARBA00022764"/>
    </source>
</evidence>
<dbReference type="PANTHER" id="PTHR42958">
    <property type="entry name" value="HYDROGENASE-2 LARGE CHAIN"/>
    <property type="match status" value="1"/>
</dbReference>
<evidence type="ECO:0000256" key="3">
    <source>
        <dbReference type="ARBA" id="ARBA00009292"/>
    </source>
</evidence>
<dbReference type="EMBL" id="BLXX01000001">
    <property type="protein sequence ID" value="GFO58391.1"/>
    <property type="molecule type" value="Genomic_DNA"/>
</dbReference>
<dbReference type="AlphaFoldDB" id="A0A6V8MEH3"/>